<keyword evidence="1" id="KW-0732">Signal</keyword>
<feature type="signal peptide" evidence="1">
    <location>
        <begin position="1"/>
        <end position="18"/>
    </location>
</feature>
<dbReference type="EMBL" id="UARG01000017">
    <property type="protein sequence ID" value="SQA78519.1"/>
    <property type="molecule type" value="Genomic_DNA"/>
</dbReference>
<dbReference type="Proteomes" id="UP000249891">
    <property type="component" value="Unassembled WGS sequence"/>
</dbReference>
<accession>A0A2X2TLQ7</accession>
<organism evidence="2 3">
    <name type="scientific">Capnocytophaga ochracea</name>
    <dbReference type="NCBI Taxonomy" id="1018"/>
    <lineage>
        <taxon>Bacteria</taxon>
        <taxon>Pseudomonadati</taxon>
        <taxon>Bacteroidota</taxon>
        <taxon>Flavobacteriia</taxon>
        <taxon>Flavobacteriales</taxon>
        <taxon>Flavobacteriaceae</taxon>
        <taxon>Capnocytophaga</taxon>
    </lineage>
</organism>
<evidence type="ECO:0000313" key="3">
    <source>
        <dbReference type="Proteomes" id="UP000249891"/>
    </source>
</evidence>
<feature type="chain" id="PRO_5016144241" evidence="1">
    <location>
        <begin position="19"/>
        <end position="385"/>
    </location>
</feature>
<gene>
    <name evidence="2" type="ORF">NCTC11546_01758</name>
</gene>
<evidence type="ECO:0000313" key="2">
    <source>
        <dbReference type="EMBL" id="SQA78519.1"/>
    </source>
</evidence>
<sequence length="385" mass="45264">MKLQITFILLLNSILAFGQIEFEAKELAVINEVEGKLTIESYENIFLYKGKKCKFSINTVEKQFCDFFNLSTQQQLEDFFKPYEIPTSYKKEDYLKNMRLYDDNKNNYYQLDSKYIFNNGITEDIFVKYINYNSTFPKSIYSVFYIQSFSQDLIVKDMGENLDIALFLVGTNTTKVSDYLKNEKNINITKLCDDFFNCIKNEDSSNINVFNLLDKQFSPFYKKEIAKTGEMSKNTRRTPVKNSLKYKKEFHDVISGVVLKKQVLSKEKISEKYRIPIELLKRDSLAVKEIIDINSSNDTFSILKFYDNDPIIKKGNQILDRDIAKENNTLFVLTTIDFDVFVDICFSETPKYSKFQKFKKVIEKDGNIMIRSLRDIIEEDKNPFM</sequence>
<dbReference type="RefSeq" id="WP_128091629.1">
    <property type="nucleotide sequence ID" value="NZ_UARG01000017.1"/>
</dbReference>
<name>A0A2X2TLQ7_CAPOC</name>
<protein>
    <submittedName>
        <fullName evidence="2">Uncharacterized protein</fullName>
    </submittedName>
</protein>
<reference evidence="2 3" key="1">
    <citation type="submission" date="2018-06" db="EMBL/GenBank/DDBJ databases">
        <authorList>
            <consortium name="Pathogen Informatics"/>
            <person name="Doyle S."/>
        </authorList>
    </citation>
    <scope>NUCLEOTIDE SEQUENCE [LARGE SCALE GENOMIC DNA]</scope>
    <source>
        <strain evidence="2 3">NCTC11546</strain>
    </source>
</reference>
<proteinExistence type="predicted"/>
<dbReference type="AlphaFoldDB" id="A0A2X2TLQ7"/>
<evidence type="ECO:0000256" key="1">
    <source>
        <dbReference type="SAM" id="SignalP"/>
    </source>
</evidence>